<gene>
    <name evidence="2" type="ORF">S12H4_02990</name>
</gene>
<dbReference type="GO" id="GO:0004073">
    <property type="term" value="F:aspartate-semialdehyde dehydrogenase activity"/>
    <property type="evidence" value="ECO:0007669"/>
    <property type="project" value="TreeGrafter"/>
</dbReference>
<dbReference type="EMBL" id="BARW01000796">
    <property type="protein sequence ID" value="GAI69556.1"/>
    <property type="molecule type" value="Genomic_DNA"/>
</dbReference>
<evidence type="ECO:0000313" key="2">
    <source>
        <dbReference type="EMBL" id="GAI69556.1"/>
    </source>
</evidence>
<reference evidence="2" key="1">
    <citation type="journal article" date="2014" name="Front. Microbiol.">
        <title>High frequency of phylogenetically diverse reductive dehalogenase-homologous genes in deep subseafloor sedimentary metagenomes.</title>
        <authorList>
            <person name="Kawai M."/>
            <person name="Futagami T."/>
            <person name="Toyoda A."/>
            <person name="Takaki Y."/>
            <person name="Nishi S."/>
            <person name="Hori S."/>
            <person name="Arai W."/>
            <person name="Tsubouchi T."/>
            <person name="Morono Y."/>
            <person name="Uchiyama I."/>
            <person name="Ito T."/>
            <person name="Fujiyama A."/>
            <person name="Inagaki F."/>
            <person name="Takami H."/>
        </authorList>
    </citation>
    <scope>NUCLEOTIDE SEQUENCE</scope>
    <source>
        <strain evidence="2">Expedition CK06-06</strain>
    </source>
</reference>
<organism evidence="2">
    <name type="scientific">marine sediment metagenome</name>
    <dbReference type="NCBI Taxonomy" id="412755"/>
    <lineage>
        <taxon>unclassified sequences</taxon>
        <taxon>metagenomes</taxon>
        <taxon>ecological metagenomes</taxon>
    </lineage>
</organism>
<comment type="caution">
    <text evidence="2">The sequence shown here is derived from an EMBL/GenBank/DDBJ whole genome shotgun (WGS) entry which is preliminary data.</text>
</comment>
<proteinExistence type="predicted"/>
<dbReference type="SUPFAM" id="SSF55347">
    <property type="entry name" value="Glyceraldehyde-3-phosphate dehydrogenase-like, C-terminal domain"/>
    <property type="match status" value="1"/>
</dbReference>
<evidence type="ECO:0000259" key="1">
    <source>
        <dbReference type="Pfam" id="PF02774"/>
    </source>
</evidence>
<name>X1RRH9_9ZZZZ</name>
<sequence>MKFKNKIPTKEEIIKTWKEFKSVPQELDLPFAPKQPIIYLENVDRPQPRKDRNSDKGMAVTVGRLRKDNVFDYKFVALSHNTIRGAAGGAILNAELLKVKGFLK</sequence>
<dbReference type="AlphaFoldDB" id="X1RRH9"/>
<dbReference type="PANTHER" id="PTHR46718">
    <property type="entry name" value="ASPARTATE-SEMIALDEHYDE DEHYDROGENASE"/>
    <property type="match status" value="1"/>
</dbReference>
<dbReference type="PANTHER" id="PTHR46718:SF1">
    <property type="entry name" value="ASPARTATE-SEMIALDEHYDE DEHYDROGENASE"/>
    <property type="match status" value="1"/>
</dbReference>
<accession>X1RRH9</accession>
<protein>
    <recommendedName>
        <fullName evidence="1">Semialdehyde dehydrogenase dimerisation domain-containing protein</fullName>
    </recommendedName>
</protein>
<dbReference type="GO" id="GO:0009086">
    <property type="term" value="P:methionine biosynthetic process"/>
    <property type="evidence" value="ECO:0007669"/>
    <property type="project" value="TreeGrafter"/>
</dbReference>
<dbReference type="InterPro" id="IPR012280">
    <property type="entry name" value="Semialdhyde_DH_dimer_dom"/>
</dbReference>
<dbReference type="InterPro" id="IPR051823">
    <property type="entry name" value="ASADH-related"/>
</dbReference>
<dbReference type="GO" id="GO:0009088">
    <property type="term" value="P:threonine biosynthetic process"/>
    <property type="evidence" value="ECO:0007669"/>
    <property type="project" value="TreeGrafter"/>
</dbReference>
<dbReference type="GO" id="GO:0046983">
    <property type="term" value="F:protein dimerization activity"/>
    <property type="evidence" value="ECO:0007669"/>
    <property type="project" value="InterPro"/>
</dbReference>
<feature type="domain" description="Semialdehyde dehydrogenase dimerisation" evidence="1">
    <location>
        <begin position="3"/>
        <end position="83"/>
    </location>
</feature>
<dbReference type="Gene3D" id="3.30.360.10">
    <property type="entry name" value="Dihydrodipicolinate Reductase, domain 2"/>
    <property type="match status" value="1"/>
</dbReference>
<dbReference type="Pfam" id="PF02774">
    <property type="entry name" value="Semialdhyde_dhC"/>
    <property type="match status" value="1"/>
</dbReference>